<keyword evidence="6 9" id="KW-0863">Zinc-finger</keyword>
<dbReference type="InParanoid" id="A0A1J7IFH7"/>
<dbReference type="EMBL" id="KV875101">
    <property type="protein sequence ID" value="OIW26173.1"/>
    <property type="molecule type" value="Genomic_DNA"/>
</dbReference>
<comment type="catalytic activity">
    <reaction evidence="1">
        <text>[E2 ubiquitin-conjugating enzyme]-S-ubiquitinyl-L-cysteine + [acceptor protein]-L-lysine = [E2 ubiquitin-conjugating enzyme]-L-cysteine + [acceptor protein]-N(6)-ubiquitinyl-L-lysine.</text>
        <dbReference type="EC" id="2.3.2.31"/>
    </reaction>
</comment>
<dbReference type="PROSITE" id="PS50158">
    <property type="entry name" value="ZF_CCHC"/>
    <property type="match status" value="1"/>
</dbReference>
<evidence type="ECO:0000256" key="7">
    <source>
        <dbReference type="ARBA" id="ARBA00022786"/>
    </source>
</evidence>
<dbReference type="AlphaFoldDB" id="A0A1J7IFH7"/>
<evidence type="ECO:0000256" key="2">
    <source>
        <dbReference type="ARBA" id="ARBA00012251"/>
    </source>
</evidence>
<dbReference type="Gene3D" id="3.30.40.10">
    <property type="entry name" value="Zinc/RING finger domain, C3HC4 (zinc finger)"/>
    <property type="match status" value="1"/>
</dbReference>
<evidence type="ECO:0000313" key="14">
    <source>
        <dbReference type="Proteomes" id="UP000182658"/>
    </source>
</evidence>
<dbReference type="STRING" id="1408157.A0A1J7IFH7"/>
<dbReference type="GO" id="GO:0008270">
    <property type="term" value="F:zinc ion binding"/>
    <property type="evidence" value="ECO:0007669"/>
    <property type="project" value="UniProtKB-KW"/>
</dbReference>
<dbReference type="CDD" id="cd22584">
    <property type="entry name" value="Rcat_RBR_unk"/>
    <property type="match status" value="1"/>
</dbReference>
<dbReference type="PANTHER" id="PTHR11685">
    <property type="entry name" value="RBR FAMILY RING FINGER AND IBR DOMAIN-CONTAINING"/>
    <property type="match status" value="1"/>
</dbReference>
<dbReference type="Gene3D" id="1.20.120.1750">
    <property type="match status" value="1"/>
</dbReference>
<reference evidence="13 14" key="1">
    <citation type="submission" date="2016-10" db="EMBL/GenBank/DDBJ databases">
        <title>Draft genome sequence of Coniochaeta ligniaria NRRL30616, a lignocellulolytic fungus for bioabatement of inhibitors in plant biomass hydrolysates.</title>
        <authorList>
            <consortium name="DOE Joint Genome Institute"/>
            <person name="Jimenez D.J."/>
            <person name="Hector R.E."/>
            <person name="Riley R."/>
            <person name="Sun H."/>
            <person name="Grigoriev I.V."/>
            <person name="Van Elsas J.D."/>
            <person name="Nichols N.N."/>
        </authorList>
    </citation>
    <scope>NUCLEOTIDE SEQUENCE [LARGE SCALE GENOMIC DNA]</scope>
    <source>
        <strain evidence="13 14">NRRL 30616</strain>
    </source>
</reference>
<feature type="region of interest" description="Disordered" evidence="10">
    <location>
        <begin position="399"/>
        <end position="500"/>
    </location>
</feature>
<dbReference type="InterPro" id="IPR044066">
    <property type="entry name" value="TRIAD_supradom"/>
</dbReference>
<evidence type="ECO:0000256" key="6">
    <source>
        <dbReference type="ARBA" id="ARBA00022771"/>
    </source>
</evidence>
<dbReference type="PROSITE" id="PS51873">
    <property type="entry name" value="TRIAD"/>
    <property type="match status" value="1"/>
</dbReference>
<proteinExistence type="predicted"/>
<evidence type="ECO:0000256" key="1">
    <source>
        <dbReference type="ARBA" id="ARBA00001798"/>
    </source>
</evidence>
<keyword evidence="4" id="KW-0479">Metal-binding</keyword>
<dbReference type="InterPro" id="IPR031127">
    <property type="entry name" value="E3_UB_ligase_RBR"/>
</dbReference>
<keyword evidence="5" id="KW-0677">Repeat</keyword>
<dbReference type="Proteomes" id="UP000182658">
    <property type="component" value="Unassembled WGS sequence"/>
</dbReference>
<protein>
    <recommendedName>
        <fullName evidence="2">RBR-type E3 ubiquitin transferase</fullName>
        <ecNumber evidence="2">2.3.2.31</ecNumber>
    </recommendedName>
</protein>
<feature type="compositionally biased region" description="Low complexity" evidence="10">
    <location>
        <begin position="94"/>
        <end position="108"/>
    </location>
</feature>
<dbReference type="InterPro" id="IPR002867">
    <property type="entry name" value="IBR_dom"/>
</dbReference>
<gene>
    <name evidence="13" type="ORF">CONLIGDRAFT_684697</name>
</gene>
<accession>A0A1J7IFH7</accession>
<dbReference type="InterPro" id="IPR013083">
    <property type="entry name" value="Znf_RING/FYVE/PHD"/>
</dbReference>
<evidence type="ECO:0000256" key="10">
    <source>
        <dbReference type="SAM" id="MobiDB-lite"/>
    </source>
</evidence>
<dbReference type="EC" id="2.3.2.31" evidence="2"/>
<sequence>MSYRSGHRDAHHRRPPDDHRRHGRRHSRHHGAARATAPEAWAAGPRPELHRQLPRPGPGPPEHRQRANDPPDDPPDDAPAPDFHQPNPNGNLTAAEHSASDASSAGGPEDAACLVCIRVARRRARLPCGHTWCRRCLRTQVRNALRGGDGAWPPRCCRGEGGEIREGAVEWLGDRGVLDMYRRRRTETGVAVRDRVYCHLITCASFIPLVHHTLAGDRGRGGRIALCQEPGCSRHTCVDCGTQAHVGRECPRDPDMEAVLQTIEAHGYQFCARCNAVVERIDGCNHITCRCGYQFCYMCGTRWKECSCPGYGGMRRQRADRPRLEQAVRGQITTATQPAADGPVAQPRPTVAPARQPRYGDPAYELALLMPQDDGTRERWEREDAEARRLAEQMRMWTLEDHEAGRPAPARAPQNDEDMRRLEEEDAEARAQAEQMRLWAQEDAEARRRAGQPMTPAPAPAPVPPPTPARAPAAPPPVVRGVRDESPERPGGNTGRIEEGRLPYPEAAYLIAPGIGMRELEDHMYHQPPELPLERQLQERARLERAQWMRAQQQYMLGGYPPPIRLGGLPGSVAGGWVVPRVLGPGSYQNELESGGEFGGQDIGQHPPGIDMRMMMYQQAMGGNMPRRYEYHF</sequence>
<dbReference type="Pfam" id="PF26200">
    <property type="entry name" value="Rcat_RNF216"/>
    <property type="match status" value="1"/>
</dbReference>
<dbReference type="SMART" id="SM00647">
    <property type="entry name" value="IBR"/>
    <property type="match status" value="2"/>
</dbReference>
<feature type="domain" description="RING-type" evidence="12">
    <location>
        <begin position="109"/>
        <end position="317"/>
    </location>
</feature>
<feature type="compositionally biased region" description="Basic residues" evidence="10">
    <location>
        <begin position="21"/>
        <end position="32"/>
    </location>
</feature>
<dbReference type="GO" id="GO:0016567">
    <property type="term" value="P:protein ubiquitination"/>
    <property type="evidence" value="ECO:0007669"/>
    <property type="project" value="InterPro"/>
</dbReference>
<dbReference type="GO" id="GO:0061630">
    <property type="term" value="F:ubiquitin protein ligase activity"/>
    <property type="evidence" value="ECO:0007669"/>
    <property type="project" value="UniProtKB-EC"/>
</dbReference>
<organism evidence="13 14">
    <name type="scientific">Coniochaeta ligniaria NRRL 30616</name>
    <dbReference type="NCBI Taxonomy" id="1408157"/>
    <lineage>
        <taxon>Eukaryota</taxon>
        <taxon>Fungi</taxon>
        <taxon>Dikarya</taxon>
        <taxon>Ascomycota</taxon>
        <taxon>Pezizomycotina</taxon>
        <taxon>Sordariomycetes</taxon>
        <taxon>Sordariomycetidae</taxon>
        <taxon>Coniochaetales</taxon>
        <taxon>Coniochaetaceae</taxon>
        <taxon>Coniochaeta</taxon>
    </lineage>
</organism>
<keyword evidence="3" id="KW-0808">Transferase</keyword>
<feature type="compositionally biased region" description="Pro residues" evidence="10">
    <location>
        <begin position="455"/>
        <end position="478"/>
    </location>
</feature>
<dbReference type="InterPro" id="IPR001878">
    <property type="entry name" value="Znf_CCHC"/>
</dbReference>
<feature type="region of interest" description="Disordered" evidence="10">
    <location>
        <begin position="1"/>
        <end position="108"/>
    </location>
</feature>
<dbReference type="SUPFAM" id="SSF57850">
    <property type="entry name" value="RING/U-box"/>
    <property type="match status" value="2"/>
</dbReference>
<keyword evidence="8" id="KW-0862">Zinc</keyword>
<name>A0A1J7IFH7_9PEZI</name>
<feature type="region of interest" description="Disordered" evidence="10">
    <location>
        <begin position="333"/>
        <end position="357"/>
    </location>
</feature>
<feature type="compositionally biased region" description="Basic and acidic residues" evidence="10">
    <location>
        <begin position="417"/>
        <end position="431"/>
    </location>
</feature>
<evidence type="ECO:0000259" key="12">
    <source>
        <dbReference type="PROSITE" id="PS51873"/>
    </source>
</evidence>
<evidence type="ECO:0000256" key="4">
    <source>
        <dbReference type="ARBA" id="ARBA00022723"/>
    </source>
</evidence>
<evidence type="ECO:0000256" key="5">
    <source>
        <dbReference type="ARBA" id="ARBA00022737"/>
    </source>
</evidence>
<keyword evidence="7" id="KW-0833">Ubl conjugation pathway</keyword>
<evidence type="ECO:0000256" key="3">
    <source>
        <dbReference type="ARBA" id="ARBA00022679"/>
    </source>
</evidence>
<feature type="domain" description="CCHC-type" evidence="11">
    <location>
        <begin position="237"/>
        <end position="252"/>
    </location>
</feature>
<dbReference type="GO" id="GO:0003676">
    <property type="term" value="F:nucleic acid binding"/>
    <property type="evidence" value="ECO:0007669"/>
    <property type="project" value="InterPro"/>
</dbReference>
<feature type="compositionally biased region" description="Low complexity" evidence="10">
    <location>
        <begin position="33"/>
        <end position="43"/>
    </location>
</feature>
<dbReference type="OrthoDB" id="10009520at2759"/>
<keyword evidence="14" id="KW-1185">Reference proteome</keyword>
<evidence type="ECO:0000259" key="11">
    <source>
        <dbReference type="PROSITE" id="PS50158"/>
    </source>
</evidence>
<evidence type="ECO:0000256" key="9">
    <source>
        <dbReference type="PROSITE-ProRule" id="PRU00047"/>
    </source>
</evidence>
<evidence type="ECO:0000313" key="13">
    <source>
        <dbReference type="EMBL" id="OIW26173.1"/>
    </source>
</evidence>
<evidence type="ECO:0000256" key="8">
    <source>
        <dbReference type="ARBA" id="ARBA00022833"/>
    </source>
</evidence>